<dbReference type="InterPro" id="IPR000702">
    <property type="entry name" value="Ribosomal_uL6-like"/>
</dbReference>
<comment type="subunit">
    <text evidence="6">Part of the 50S ribosomal subunit.</text>
</comment>
<dbReference type="GO" id="GO:0003735">
    <property type="term" value="F:structural constituent of ribosome"/>
    <property type="evidence" value="ECO:0007669"/>
    <property type="project" value="UniProtKB-UniRule"/>
</dbReference>
<evidence type="ECO:0000259" key="9">
    <source>
        <dbReference type="Pfam" id="PF00347"/>
    </source>
</evidence>
<dbReference type="GO" id="GO:0002181">
    <property type="term" value="P:cytoplasmic translation"/>
    <property type="evidence" value="ECO:0007669"/>
    <property type="project" value="TreeGrafter"/>
</dbReference>
<dbReference type="HAMAP" id="MF_01365_B">
    <property type="entry name" value="Ribosomal_uL6_B"/>
    <property type="match status" value="1"/>
</dbReference>
<sequence>MSRIGKKPITIPANIEIKIANDSISIKGPKGELIQNIHPLVKVEKKDQEIIVNVINPDNKQQRSLWGLFNRLIQNMIIGVTQGFEKKLEVIGIGFRVNLQGQKLILNLGFSHPVEFVLPKGIAAAVDKNIITITGIDKYLVGEIAAQIRRIKKPEPYKGKGIKYADEIIKKKAGKAAAKSSA</sequence>
<evidence type="ECO:0000256" key="1">
    <source>
        <dbReference type="ARBA" id="ARBA00009356"/>
    </source>
</evidence>
<evidence type="ECO:0000313" key="11">
    <source>
        <dbReference type="Proteomes" id="UP000176260"/>
    </source>
</evidence>
<dbReference type="InterPro" id="IPR002358">
    <property type="entry name" value="Ribosomal_uL6_CS"/>
</dbReference>
<dbReference type="InterPro" id="IPR036789">
    <property type="entry name" value="Ribosomal_uL6-like_a/b-dom_sf"/>
</dbReference>
<protein>
    <recommendedName>
        <fullName evidence="6">Large ribosomal subunit protein uL6</fullName>
    </recommendedName>
</protein>
<dbReference type="Pfam" id="PF00347">
    <property type="entry name" value="Ribosomal_L6"/>
    <property type="match status" value="2"/>
</dbReference>
<dbReference type="GO" id="GO:0019843">
    <property type="term" value="F:rRNA binding"/>
    <property type="evidence" value="ECO:0007669"/>
    <property type="project" value="UniProtKB-UniRule"/>
</dbReference>
<dbReference type="Gene3D" id="3.90.930.12">
    <property type="entry name" value="Ribosomal protein L6, alpha-beta domain"/>
    <property type="match status" value="2"/>
</dbReference>
<evidence type="ECO:0000256" key="4">
    <source>
        <dbReference type="ARBA" id="ARBA00022980"/>
    </source>
</evidence>
<evidence type="ECO:0000256" key="3">
    <source>
        <dbReference type="ARBA" id="ARBA00022884"/>
    </source>
</evidence>
<evidence type="ECO:0000256" key="8">
    <source>
        <dbReference type="RuleBase" id="RU003870"/>
    </source>
</evidence>
<evidence type="ECO:0000256" key="7">
    <source>
        <dbReference type="RuleBase" id="RU003869"/>
    </source>
</evidence>
<dbReference type="GO" id="GO:0022625">
    <property type="term" value="C:cytosolic large ribosomal subunit"/>
    <property type="evidence" value="ECO:0007669"/>
    <property type="project" value="UniProtKB-UniRule"/>
</dbReference>
<keyword evidence="3 6" id="KW-0694">RNA-binding</keyword>
<dbReference type="PROSITE" id="PS00525">
    <property type="entry name" value="RIBOSOMAL_L6_1"/>
    <property type="match status" value="1"/>
</dbReference>
<gene>
    <name evidence="6" type="primary">rplF</name>
    <name evidence="10" type="ORF">A2Y67_03965</name>
</gene>
<comment type="caution">
    <text evidence="10">The sequence shown here is derived from an EMBL/GenBank/DDBJ whole genome shotgun (WGS) entry which is preliminary data.</text>
</comment>
<keyword evidence="4 6" id="KW-0689">Ribosomal protein</keyword>
<evidence type="ECO:0000313" key="10">
    <source>
        <dbReference type="EMBL" id="OGY41678.1"/>
    </source>
</evidence>
<dbReference type="InterPro" id="IPR019906">
    <property type="entry name" value="Ribosomal_uL6_bac-type"/>
</dbReference>
<dbReference type="Proteomes" id="UP000176260">
    <property type="component" value="Unassembled WGS sequence"/>
</dbReference>
<dbReference type="AlphaFoldDB" id="A0A1G1XNQ2"/>
<organism evidence="10 11">
    <name type="scientific">Candidatus Buchananbacteria bacterium RBG_13_39_9</name>
    <dbReference type="NCBI Taxonomy" id="1797531"/>
    <lineage>
        <taxon>Bacteria</taxon>
        <taxon>Candidatus Buchananiibacteriota</taxon>
    </lineage>
</organism>
<proteinExistence type="inferred from homology"/>
<dbReference type="InterPro" id="IPR020040">
    <property type="entry name" value="Ribosomal_uL6_a/b-dom"/>
</dbReference>
<keyword evidence="2 6" id="KW-0699">rRNA-binding</keyword>
<feature type="domain" description="Large ribosomal subunit protein uL6 alpha-beta" evidence="9">
    <location>
        <begin position="11"/>
        <end position="83"/>
    </location>
</feature>
<comment type="similarity">
    <text evidence="1 6 7">Belongs to the universal ribosomal protein uL6 family.</text>
</comment>
<comment type="function">
    <text evidence="6 8">This protein binds to the 23S rRNA, and is important in its secondary structure. It is located near the subunit interface in the base of the L7/L12 stalk, and near the tRNA binding site of the peptidyltransferase center.</text>
</comment>
<dbReference type="PANTHER" id="PTHR11655:SF14">
    <property type="entry name" value="LARGE RIBOSOMAL SUBUNIT PROTEIN UL6M"/>
    <property type="match status" value="1"/>
</dbReference>
<dbReference type="FunFam" id="3.90.930.12:FF:000001">
    <property type="entry name" value="50S ribosomal protein L6"/>
    <property type="match status" value="1"/>
</dbReference>
<dbReference type="PIRSF" id="PIRSF002162">
    <property type="entry name" value="Ribosomal_L6"/>
    <property type="match status" value="1"/>
</dbReference>
<dbReference type="SUPFAM" id="SSF56053">
    <property type="entry name" value="Ribosomal protein L6"/>
    <property type="match status" value="2"/>
</dbReference>
<reference evidence="10 11" key="1">
    <citation type="journal article" date="2016" name="Nat. Commun.">
        <title>Thousands of microbial genomes shed light on interconnected biogeochemical processes in an aquifer system.</title>
        <authorList>
            <person name="Anantharaman K."/>
            <person name="Brown C.T."/>
            <person name="Hug L.A."/>
            <person name="Sharon I."/>
            <person name="Castelle C.J."/>
            <person name="Probst A.J."/>
            <person name="Thomas B.C."/>
            <person name="Singh A."/>
            <person name="Wilkins M.J."/>
            <person name="Karaoz U."/>
            <person name="Brodie E.L."/>
            <person name="Williams K.H."/>
            <person name="Hubbard S.S."/>
            <person name="Banfield J.F."/>
        </authorList>
    </citation>
    <scope>NUCLEOTIDE SEQUENCE [LARGE SCALE GENOMIC DNA]</scope>
</reference>
<keyword evidence="5 6" id="KW-0687">Ribonucleoprotein</keyword>
<accession>A0A1G1XNQ2</accession>
<dbReference type="PANTHER" id="PTHR11655">
    <property type="entry name" value="60S/50S RIBOSOMAL PROTEIN L6/L9"/>
    <property type="match status" value="1"/>
</dbReference>
<evidence type="ECO:0000256" key="6">
    <source>
        <dbReference type="HAMAP-Rule" id="MF_01365"/>
    </source>
</evidence>
<evidence type="ECO:0000256" key="5">
    <source>
        <dbReference type="ARBA" id="ARBA00023274"/>
    </source>
</evidence>
<dbReference type="NCBIfam" id="TIGR03654">
    <property type="entry name" value="L6_bact"/>
    <property type="match status" value="1"/>
</dbReference>
<evidence type="ECO:0000256" key="2">
    <source>
        <dbReference type="ARBA" id="ARBA00022730"/>
    </source>
</evidence>
<name>A0A1G1XNQ2_9BACT</name>
<dbReference type="EMBL" id="MHIA01000024">
    <property type="protein sequence ID" value="OGY41678.1"/>
    <property type="molecule type" value="Genomic_DNA"/>
</dbReference>
<dbReference type="FunFam" id="3.90.930.12:FF:000002">
    <property type="entry name" value="50S ribosomal protein L6"/>
    <property type="match status" value="1"/>
</dbReference>
<feature type="domain" description="Large ribosomal subunit protein uL6 alpha-beta" evidence="9">
    <location>
        <begin position="91"/>
        <end position="164"/>
    </location>
</feature>
<dbReference type="PRINTS" id="PR00059">
    <property type="entry name" value="RIBOSOMALL6"/>
</dbReference>